<dbReference type="InterPro" id="IPR011604">
    <property type="entry name" value="PDDEXK-like_dom_sf"/>
</dbReference>
<evidence type="ECO:0000256" key="8">
    <source>
        <dbReference type="ARBA" id="ARBA00023125"/>
    </source>
</evidence>
<reference evidence="11 12" key="1">
    <citation type="journal article" date="2010" name="Stand. Genomic Sci.">
        <title>Complete genome sequence of Conexibacter woesei type strain (ID131577).</title>
        <authorList>
            <person name="Pukall R."/>
            <person name="Lapidus A."/>
            <person name="Glavina Del Rio T."/>
            <person name="Copeland A."/>
            <person name="Tice H."/>
            <person name="Cheng J.-F."/>
            <person name="Lucas S."/>
            <person name="Chen F."/>
            <person name="Nolan M."/>
            <person name="Bruce D."/>
            <person name="Goodwin L."/>
            <person name="Pitluck S."/>
            <person name="Mavromatis K."/>
            <person name="Ivanova N."/>
            <person name="Ovchinnikova G."/>
            <person name="Pati A."/>
            <person name="Chen A."/>
            <person name="Palaniappan K."/>
            <person name="Land M."/>
            <person name="Hauser L."/>
            <person name="Chang Y.-J."/>
            <person name="Jeffries C.D."/>
            <person name="Chain P."/>
            <person name="Meincke L."/>
            <person name="Sims D."/>
            <person name="Brettin T."/>
            <person name="Detter J.C."/>
            <person name="Rohde M."/>
            <person name="Goeker M."/>
            <person name="Bristow J."/>
            <person name="Eisen J.A."/>
            <person name="Markowitz V."/>
            <person name="Kyrpides N.C."/>
            <person name="Klenk H.-P."/>
            <person name="Hugenholtz P."/>
        </authorList>
    </citation>
    <scope>NUCLEOTIDE SEQUENCE [LARGE SCALE GENOMIC DNA]</scope>
    <source>
        <strain evidence="12">DSM 14684 / CIP 108061 / JCM 11494 / NBRC 100937 / ID131577</strain>
    </source>
</reference>
<dbReference type="eggNOG" id="COG3857">
    <property type="taxonomic scope" value="Bacteria"/>
</dbReference>
<dbReference type="AlphaFoldDB" id="D3F255"/>
<evidence type="ECO:0000256" key="6">
    <source>
        <dbReference type="ARBA" id="ARBA00022839"/>
    </source>
</evidence>
<dbReference type="OrthoDB" id="5240607at2"/>
<dbReference type="RefSeq" id="WP_012933281.1">
    <property type="nucleotide sequence ID" value="NC_013739.1"/>
</dbReference>
<keyword evidence="7" id="KW-0067">ATP-binding</keyword>
<proteinExistence type="predicted"/>
<dbReference type="PANTHER" id="PTHR30591">
    <property type="entry name" value="RECBCD ENZYME SUBUNIT RECC"/>
    <property type="match status" value="1"/>
</dbReference>
<evidence type="ECO:0000259" key="10">
    <source>
        <dbReference type="PROSITE" id="PS51217"/>
    </source>
</evidence>
<evidence type="ECO:0000256" key="7">
    <source>
        <dbReference type="ARBA" id="ARBA00022840"/>
    </source>
</evidence>
<dbReference type="STRING" id="469383.Cwoe_1804"/>
<dbReference type="PROSITE" id="PS51217">
    <property type="entry name" value="UVRD_HELICASE_CTER"/>
    <property type="match status" value="1"/>
</dbReference>
<dbReference type="InterPro" id="IPR014017">
    <property type="entry name" value="DNA_helicase_UvrD-like_C"/>
</dbReference>
<keyword evidence="1" id="KW-0540">Nuclease</keyword>
<evidence type="ECO:0000256" key="1">
    <source>
        <dbReference type="ARBA" id="ARBA00022722"/>
    </source>
</evidence>
<dbReference type="InterPro" id="IPR011335">
    <property type="entry name" value="Restrct_endonuc-II-like"/>
</dbReference>
<dbReference type="InterPro" id="IPR038726">
    <property type="entry name" value="PDDEXK_AddAB-type"/>
</dbReference>
<organism evidence="11 12">
    <name type="scientific">Conexibacter woesei (strain DSM 14684 / CCUG 47730 / CIP 108061 / JCM 11494 / NBRC 100937 / ID131577)</name>
    <dbReference type="NCBI Taxonomy" id="469383"/>
    <lineage>
        <taxon>Bacteria</taxon>
        <taxon>Bacillati</taxon>
        <taxon>Actinomycetota</taxon>
        <taxon>Thermoleophilia</taxon>
        <taxon>Solirubrobacterales</taxon>
        <taxon>Conexibacteraceae</taxon>
        <taxon>Conexibacter</taxon>
    </lineage>
</organism>
<dbReference type="GO" id="GO:0004527">
    <property type="term" value="F:exonuclease activity"/>
    <property type="evidence" value="ECO:0007669"/>
    <property type="project" value="UniProtKB-KW"/>
</dbReference>
<keyword evidence="12" id="KW-1185">Reference proteome</keyword>
<keyword evidence="8" id="KW-0238">DNA-binding</keyword>
<dbReference type="GO" id="GO:0006310">
    <property type="term" value="P:DNA recombination"/>
    <property type="evidence" value="ECO:0007669"/>
    <property type="project" value="TreeGrafter"/>
</dbReference>
<keyword evidence="4" id="KW-0378">Hydrolase</keyword>
<dbReference type="Pfam" id="PF12705">
    <property type="entry name" value="PDDEXK_1"/>
    <property type="match status" value="1"/>
</dbReference>
<dbReference type="InterPro" id="IPR027417">
    <property type="entry name" value="P-loop_NTPase"/>
</dbReference>
<dbReference type="Proteomes" id="UP000008229">
    <property type="component" value="Chromosome"/>
</dbReference>
<dbReference type="HOGENOM" id="CLU_010384_0_0_11"/>
<dbReference type="GO" id="GO:0006281">
    <property type="term" value="P:DNA repair"/>
    <property type="evidence" value="ECO:0007669"/>
    <property type="project" value="UniProtKB-KW"/>
</dbReference>
<keyword evidence="3" id="KW-0227">DNA damage</keyword>
<dbReference type="SUPFAM" id="SSF52540">
    <property type="entry name" value="P-loop containing nucleoside triphosphate hydrolases"/>
    <property type="match status" value="1"/>
</dbReference>
<evidence type="ECO:0000256" key="2">
    <source>
        <dbReference type="ARBA" id="ARBA00022741"/>
    </source>
</evidence>
<dbReference type="Gene3D" id="3.40.50.300">
    <property type="entry name" value="P-loop containing nucleotide triphosphate hydrolases"/>
    <property type="match status" value="2"/>
</dbReference>
<protein>
    <submittedName>
        <fullName evidence="11">ATP-dependent nuclease subunit B-like protein</fullName>
    </submittedName>
</protein>
<dbReference type="GO" id="GO:0005524">
    <property type="term" value="F:ATP binding"/>
    <property type="evidence" value="ECO:0007669"/>
    <property type="project" value="UniProtKB-KW"/>
</dbReference>
<evidence type="ECO:0000313" key="12">
    <source>
        <dbReference type="Proteomes" id="UP000008229"/>
    </source>
</evidence>
<dbReference type="Gene3D" id="3.90.320.10">
    <property type="match status" value="1"/>
</dbReference>
<dbReference type="SUPFAM" id="SSF52980">
    <property type="entry name" value="Restriction endonuclease-like"/>
    <property type="match status" value="1"/>
</dbReference>
<evidence type="ECO:0000313" key="11">
    <source>
        <dbReference type="EMBL" id="ADB50230.1"/>
    </source>
</evidence>
<dbReference type="PANTHER" id="PTHR30591:SF1">
    <property type="entry name" value="RECBCD ENZYME SUBUNIT RECC"/>
    <property type="match status" value="1"/>
</dbReference>
<dbReference type="Pfam" id="PF21445">
    <property type="entry name" value="ADDB_N"/>
    <property type="match status" value="1"/>
</dbReference>
<dbReference type="KEGG" id="cwo:Cwoe_1804"/>
<dbReference type="EMBL" id="CP001854">
    <property type="protein sequence ID" value="ADB50230.1"/>
    <property type="molecule type" value="Genomic_DNA"/>
</dbReference>
<evidence type="ECO:0000256" key="5">
    <source>
        <dbReference type="ARBA" id="ARBA00022806"/>
    </source>
</evidence>
<evidence type="ECO:0000256" key="3">
    <source>
        <dbReference type="ARBA" id="ARBA00022763"/>
    </source>
</evidence>
<keyword evidence="5" id="KW-0347">Helicase</keyword>
<dbReference type="GO" id="GO:0003677">
    <property type="term" value="F:DNA binding"/>
    <property type="evidence" value="ECO:0007669"/>
    <property type="project" value="UniProtKB-KW"/>
</dbReference>
<name>D3F255_CONWI</name>
<dbReference type="GO" id="GO:0004386">
    <property type="term" value="F:helicase activity"/>
    <property type="evidence" value="ECO:0007669"/>
    <property type="project" value="UniProtKB-KW"/>
</dbReference>
<feature type="domain" description="UvrD-like helicase C-terminal" evidence="10">
    <location>
        <begin position="250"/>
        <end position="511"/>
    </location>
</feature>
<sequence length="986" mass="106577">MSLKLVIGPANAAKAGTALGAFRARLRHDPWLVVPTAADVAHYERELTQDGPRRGGRVATFSGFVREVAQRAGYAARVVAPLQRERVVAEAIASARLQALAPIAGTRGFLHAAGAFTAELERTLLTPQRLTAAVRALPDAPPTLHEVAAIYDRYARGLERLGRVDAELFAWRALDALRARKEVWGDTPVVFYGFDDFTTLERDAIETLSRVVGAEVTVSLTYEPGRAAFAGRARTFAELSQIATEVQELPALDDWYDEAGRAPLHALERGLFEPAAARDAEAGDAVRLLVAGGERAEIELVAATVLELLGDGVPGEEIAVVLRTPARSASLVEQVFGAYAIPHTLDWRVPLAHTALGRGLLALARCALLPADARPADLLAYLRTPGRLQRLELADRLELTVRRRALLSMEEARRAWEEARGGWPLRELDRLRGAAADGPAALLGALAREARTLFVAPHRGQARVLDAAEEADARALSALLRALEELGELAAAEPRRAAELLEPEALLAALGELEVSLGATAREGAVLVADPLAIRARRFDTVIVCGLQEGEFPRPAHPEPFLSDDVRRELNAVAGLRLPLREDALADERYLFYATASRPRRRLILSCRDADEDGNPALPSFFVDDVRALLRELPERHRPLSAVTWPLDAAPTDAERERAEALAAPRELPHPIGSLSEAATALLRQREVLSAGALERYARCPVRWFVESELQPERFEPDPEAMARGSCIHSVLERTLARVSWPIAVAELPAIEQVVREVVAEEASAFTLGRGAAAQAAAAHEIAADVLRLLAHEAEAEAGGAFRPAELELRFGMGDESALPALELTSAEPGDAAGGAPAEPLRLRGVIDRVDLDGAGRALVRDYKSGRRQPSWPVAKWASEDQLQVALYMVAVRELMGRQPAGGVYQPLRGEDLRARGVVRDDVNAGDLVVDTDRRSQEELEQELSAASERACQLAAQLRAGKLAPSPDTCGFGGCAYPGICRVVDQ</sequence>
<keyword evidence="6" id="KW-0269">Exonuclease</keyword>
<reference evidence="12" key="2">
    <citation type="submission" date="2010-01" db="EMBL/GenBank/DDBJ databases">
        <title>The complete genome of Conexibacter woesei DSM 14684.</title>
        <authorList>
            <consortium name="US DOE Joint Genome Institute (JGI-PGF)"/>
            <person name="Lucas S."/>
            <person name="Copeland A."/>
            <person name="Lapidus A."/>
            <person name="Glavina del Rio T."/>
            <person name="Dalin E."/>
            <person name="Tice H."/>
            <person name="Bruce D."/>
            <person name="Goodwin L."/>
            <person name="Pitluck S."/>
            <person name="Kyrpides N."/>
            <person name="Mavromatis K."/>
            <person name="Ivanova N."/>
            <person name="Mikhailova N."/>
            <person name="Chertkov O."/>
            <person name="Brettin T."/>
            <person name="Detter J.C."/>
            <person name="Han C."/>
            <person name="Larimer F."/>
            <person name="Land M."/>
            <person name="Hauser L."/>
            <person name="Markowitz V."/>
            <person name="Cheng J.-F."/>
            <person name="Hugenholtz P."/>
            <person name="Woyke T."/>
            <person name="Wu D."/>
            <person name="Pukall R."/>
            <person name="Steenblock K."/>
            <person name="Schneider S."/>
            <person name="Klenk H.-P."/>
            <person name="Eisen J.A."/>
        </authorList>
    </citation>
    <scope>NUCLEOTIDE SEQUENCE [LARGE SCALE GENOMIC DNA]</scope>
    <source>
        <strain evidence="12">DSM 14684 / CIP 108061 / JCM 11494 / NBRC 100937 / ID131577</strain>
    </source>
</reference>
<evidence type="ECO:0000256" key="4">
    <source>
        <dbReference type="ARBA" id="ARBA00022801"/>
    </source>
</evidence>
<evidence type="ECO:0000256" key="9">
    <source>
        <dbReference type="ARBA" id="ARBA00023204"/>
    </source>
</evidence>
<keyword evidence="9" id="KW-0234">DNA repair</keyword>
<gene>
    <name evidence="11" type="ordered locus">Cwoe_1804</name>
</gene>
<keyword evidence="2" id="KW-0547">Nucleotide-binding</keyword>
<accession>D3F255</accession>
<dbReference type="InterPro" id="IPR049035">
    <property type="entry name" value="ADDB_N"/>
</dbReference>